<evidence type="ECO:0000313" key="1">
    <source>
        <dbReference type="EMBL" id="SIQ94826.1"/>
    </source>
</evidence>
<accession>A0A8G2CL72</accession>
<protein>
    <submittedName>
        <fullName evidence="1">Uncharacterized protein</fullName>
    </submittedName>
</protein>
<gene>
    <name evidence="1" type="ORF">SAMN05421828_11259</name>
</gene>
<sequence>MTIKMVVVKPFGGFKRGDMIADPAAMAKIVADGHAQSVVRVMAEG</sequence>
<evidence type="ECO:0000313" key="2">
    <source>
        <dbReference type="Proteomes" id="UP000186308"/>
    </source>
</evidence>
<dbReference type="AlphaFoldDB" id="A0A8G2CL72"/>
<dbReference type="RefSeq" id="WP_170198552.1">
    <property type="nucleotide sequence ID" value="NZ_FTNE01000012.1"/>
</dbReference>
<comment type="caution">
    <text evidence="1">The sequence shown here is derived from an EMBL/GenBank/DDBJ whole genome shotgun (WGS) entry which is preliminary data.</text>
</comment>
<reference evidence="1 2" key="1">
    <citation type="submission" date="2017-01" db="EMBL/GenBank/DDBJ databases">
        <authorList>
            <person name="Varghese N."/>
            <person name="Submissions S."/>
        </authorList>
    </citation>
    <scope>NUCLEOTIDE SEQUENCE [LARGE SCALE GENOMIC DNA]</scope>
    <source>
        <strain evidence="1 2">ATCC 35905</strain>
    </source>
</reference>
<name>A0A8G2CL72_ACIRU</name>
<keyword evidence="2" id="KW-1185">Reference proteome</keyword>
<dbReference type="Proteomes" id="UP000186308">
    <property type="component" value="Unassembled WGS sequence"/>
</dbReference>
<proteinExistence type="predicted"/>
<organism evidence="1 2">
    <name type="scientific">Acidiphilium rubrum</name>
    <dbReference type="NCBI Taxonomy" id="526"/>
    <lineage>
        <taxon>Bacteria</taxon>
        <taxon>Pseudomonadati</taxon>
        <taxon>Pseudomonadota</taxon>
        <taxon>Alphaproteobacteria</taxon>
        <taxon>Acetobacterales</taxon>
        <taxon>Acidocellaceae</taxon>
        <taxon>Acidiphilium</taxon>
    </lineage>
</organism>
<dbReference type="EMBL" id="FTNE01000012">
    <property type="protein sequence ID" value="SIQ94826.1"/>
    <property type="molecule type" value="Genomic_DNA"/>
</dbReference>